<organism evidence="2 3">
    <name type="scientific">Nocardia acididurans</name>
    <dbReference type="NCBI Taxonomy" id="2802282"/>
    <lineage>
        <taxon>Bacteria</taxon>
        <taxon>Bacillati</taxon>
        <taxon>Actinomycetota</taxon>
        <taxon>Actinomycetes</taxon>
        <taxon>Mycobacteriales</taxon>
        <taxon>Nocardiaceae</taxon>
        <taxon>Nocardia</taxon>
    </lineage>
</organism>
<dbReference type="CDD" id="cd00093">
    <property type="entry name" value="HTH_XRE"/>
    <property type="match status" value="1"/>
</dbReference>
<dbReference type="InterPro" id="IPR001387">
    <property type="entry name" value="Cro/C1-type_HTH"/>
</dbReference>
<dbReference type="Gene3D" id="1.10.260.40">
    <property type="entry name" value="lambda repressor-like DNA-binding domains"/>
    <property type="match status" value="1"/>
</dbReference>
<dbReference type="InterPro" id="IPR010982">
    <property type="entry name" value="Lambda_DNA-bd_dom_sf"/>
</dbReference>
<reference evidence="2 3" key="1">
    <citation type="submission" date="2021-01" db="EMBL/GenBank/DDBJ databases">
        <title>WGS of actinomycetes isolated from Thailand.</title>
        <authorList>
            <person name="Thawai C."/>
        </authorList>
    </citation>
    <scope>NUCLEOTIDE SEQUENCE [LARGE SCALE GENOMIC DNA]</scope>
    <source>
        <strain evidence="2 3">LPG 2</strain>
    </source>
</reference>
<gene>
    <name evidence="2" type="ORF">JK358_01015</name>
</gene>
<dbReference type="EMBL" id="JAERRJ010000001">
    <property type="protein sequence ID" value="MBL1072970.1"/>
    <property type="molecule type" value="Genomic_DNA"/>
</dbReference>
<comment type="caution">
    <text evidence="2">The sequence shown here is derived from an EMBL/GenBank/DDBJ whole genome shotgun (WGS) entry which is preliminary data.</text>
</comment>
<evidence type="ECO:0000313" key="2">
    <source>
        <dbReference type="EMBL" id="MBL1072970.1"/>
    </source>
</evidence>
<proteinExistence type="predicted"/>
<sequence length="259" mass="29360">MVNNMFGEFLRQRRLDAGLTRKQLAERASVSTSLIEKVELGTRSTTVHTLQALLDQLDVPPVYRRHILELSLPEAFGRDPRSVTVPTAHDLADLASIDHPASFYRMPTYTIVSVNAAYQRTFPGIDAGGNFVEWMFLEPIARTVVVEWRQEALRLVHALRMFSPITVSDPGIERVIANCRKSQEWEELWNDNSSEPAGGEHLLVRDWTNGQVQRLGVRLYNPEFPSRPWWLLRLVPLHNSAECGWATHRTGVGPTGGRK</sequence>
<protein>
    <submittedName>
        <fullName evidence="2">Helix-turn-helix domain-containing protein</fullName>
    </submittedName>
</protein>
<keyword evidence="3" id="KW-1185">Reference proteome</keyword>
<dbReference type="Proteomes" id="UP000602198">
    <property type="component" value="Unassembled WGS sequence"/>
</dbReference>
<dbReference type="RefSeq" id="WP_201942282.1">
    <property type="nucleotide sequence ID" value="NZ_JAERRJ010000001.1"/>
</dbReference>
<dbReference type="Gene3D" id="3.30.450.180">
    <property type="match status" value="1"/>
</dbReference>
<dbReference type="PROSITE" id="PS50943">
    <property type="entry name" value="HTH_CROC1"/>
    <property type="match status" value="1"/>
</dbReference>
<dbReference type="Pfam" id="PF17765">
    <property type="entry name" value="MLTR_LBD"/>
    <property type="match status" value="1"/>
</dbReference>
<accession>A0ABS1LYH8</accession>
<dbReference type="SMART" id="SM00530">
    <property type="entry name" value="HTH_XRE"/>
    <property type="match status" value="1"/>
</dbReference>
<evidence type="ECO:0000259" key="1">
    <source>
        <dbReference type="PROSITE" id="PS50943"/>
    </source>
</evidence>
<evidence type="ECO:0000313" key="3">
    <source>
        <dbReference type="Proteomes" id="UP000602198"/>
    </source>
</evidence>
<dbReference type="SUPFAM" id="SSF47413">
    <property type="entry name" value="lambda repressor-like DNA-binding domains"/>
    <property type="match status" value="1"/>
</dbReference>
<dbReference type="InterPro" id="IPR041413">
    <property type="entry name" value="MLTR_LBD"/>
</dbReference>
<dbReference type="Pfam" id="PF13560">
    <property type="entry name" value="HTH_31"/>
    <property type="match status" value="1"/>
</dbReference>
<name>A0ABS1LYH8_9NOCA</name>
<feature type="domain" description="HTH cro/C1-type" evidence="1">
    <location>
        <begin position="10"/>
        <end position="64"/>
    </location>
</feature>
<dbReference type="PANTHER" id="PTHR35010">
    <property type="entry name" value="BLL4672 PROTEIN-RELATED"/>
    <property type="match status" value="1"/>
</dbReference>